<comment type="cofactor">
    <cofactor evidence="1 8 9">
        <name>FAD</name>
        <dbReference type="ChEBI" id="CHEBI:57692"/>
    </cofactor>
</comment>
<name>A0A151ZBR3_TIELA</name>
<feature type="domain" description="FAD/NAD(P)-binding" evidence="11">
    <location>
        <begin position="28"/>
        <end position="191"/>
    </location>
</feature>
<keyword evidence="13" id="KW-1185">Reference proteome</keyword>
<dbReference type="PANTHER" id="PTHR48467">
    <property type="entry name" value="GLUTAMATE SYNTHASE 1 [NADH], CHLOROPLASTIC-LIKE"/>
    <property type="match status" value="1"/>
</dbReference>
<feature type="binding site" evidence="9">
    <location>
        <position position="66"/>
    </location>
    <ligand>
        <name>FAD</name>
        <dbReference type="ChEBI" id="CHEBI:57692"/>
    </ligand>
</feature>
<feature type="binding site" evidence="9">
    <location>
        <position position="37"/>
    </location>
    <ligand>
        <name>FAD</name>
        <dbReference type="ChEBI" id="CHEBI:57692"/>
    </ligand>
</feature>
<accession>A0A151ZBR3</accession>
<comment type="caution">
    <text evidence="12">The sequence shown here is derived from an EMBL/GenBank/DDBJ whole genome shotgun (WGS) entry which is preliminary data.</text>
</comment>
<evidence type="ECO:0000256" key="6">
    <source>
        <dbReference type="ARBA" id="ARBA00023002"/>
    </source>
</evidence>
<evidence type="ECO:0000256" key="3">
    <source>
        <dbReference type="ARBA" id="ARBA00022630"/>
    </source>
</evidence>
<dbReference type="InParanoid" id="A0A151ZBR3"/>
<keyword evidence="5 8" id="KW-0521">NADP</keyword>
<protein>
    <recommendedName>
        <fullName evidence="8">NADPH:adrenodoxin oxidoreductase, mitochondrial</fullName>
        <ecNumber evidence="8">1.18.1.6</ecNumber>
    </recommendedName>
</protein>
<evidence type="ECO:0000256" key="4">
    <source>
        <dbReference type="ARBA" id="ARBA00022827"/>
    </source>
</evidence>
<comment type="subcellular location">
    <subcellularLocation>
        <location evidence="8">Mitochondrion</location>
    </subcellularLocation>
</comment>
<feature type="binding site" evidence="10">
    <location>
        <position position="234"/>
    </location>
    <ligand>
        <name>NADP(+)</name>
        <dbReference type="ChEBI" id="CHEBI:58349"/>
    </ligand>
</feature>
<dbReference type="AlphaFoldDB" id="A0A151ZBR3"/>
<evidence type="ECO:0000256" key="7">
    <source>
        <dbReference type="ARBA" id="ARBA00048933"/>
    </source>
</evidence>
<dbReference type="EMBL" id="LODT01000035">
    <property type="protein sequence ID" value="KYQ91379.1"/>
    <property type="molecule type" value="Genomic_DNA"/>
</dbReference>
<organism evidence="12 13">
    <name type="scientific">Tieghemostelium lacteum</name>
    <name type="common">Slime mold</name>
    <name type="synonym">Dictyostelium lacteum</name>
    <dbReference type="NCBI Taxonomy" id="361077"/>
    <lineage>
        <taxon>Eukaryota</taxon>
        <taxon>Amoebozoa</taxon>
        <taxon>Evosea</taxon>
        <taxon>Eumycetozoa</taxon>
        <taxon>Dictyostelia</taxon>
        <taxon>Dictyosteliales</taxon>
        <taxon>Raperosteliaceae</taxon>
        <taxon>Tieghemostelium</taxon>
    </lineage>
</organism>
<evidence type="ECO:0000256" key="9">
    <source>
        <dbReference type="PIRSR" id="PIRSR000362-1"/>
    </source>
</evidence>
<feature type="binding site" evidence="9">
    <location>
        <position position="403"/>
    </location>
    <ligand>
        <name>FAD</name>
        <dbReference type="ChEBI" id="CHEBI:57692"/>
    </ligand>
</feature>
<comment type="similarity">
    <text evidence="2 8">Belongs to the ferredoxin--NADP reductase type 1 family.</text>
</comment>
<dbReference type="InterPro" id="IPR021163">
    <property type="entry name" value="Ferredox_Rdtase_adrenod"/>
</dbReference>
<evidence type="ECO:0000313" key="12">
    <source>
        <dbReference type="EMBL" id="KYQ91379.1"/>
    </source>
</evidence>
<dbReference type="PANTHER" id="PTHR48467:SF1">
    <property type="entry name" value="GLUTAMATE SYNTHASE 1 [NADH], CHLOROPLASTIC-LIKE"/>
    <property type="match status" value="1"/>
</dbReference>
<evidence type="ECO:0000256" key="5">
    <source>
        <dbReference type="ARBA" id="ARBA00022857"/>
    </source>
</evidence>
<dbReference type="GO" id="GO:0016491">
    <property type="term" value="F:oxidoreductase activity"/>
    <property type="evidence" value="ECO:0007669"/>
    <property type="project" value="UniProtKB-KW"/>
</dbReference>
<feature type="binding site" evidence="9">
    <location>
        <begin position="410"/>
        <end position="412"/>
    </location>
    <ligand>
        <name>FAD</name>
        <dbReference type="ChEBI" id="CHEBI:57692"/>
    </ligand>
</feature>
<keyword evidence="4 8" id="KW-0274">FAD</keyword>
<evidence type="ECO:0000256" key="2">
    <source>
        <dbReference type="ARBA" id="ARBA00008312"/>
    </source>
</evidence>
<evidence type="ECO:0000256" key="1">
    <source>
        <dbReference type="ARBA" id="ARBA00001974"/>
    </source>
</evidence>
<dbReference type="SUPFAM" id="SSF51971">
    <property type="entry name" value="Nucleotide-binding domain"/>
    <property type="match status" value="1"/>
</dbReference>
<feature type="binding site" evidence="10">
    <location>
        <begin position="222"/>
        <end position="223"/>
    </location>
    <ligand>
        <name>NADP(+)</name>
        <dbReference type="ChEBI" id="CHEBI:58349"/>
    </ligand>
</feature>
<keyword evidence="3 8" id="KW-0285">Flavoprotein</keyword>
<dbReference type="STRING" id="361077.A0A151ZBR3"/>
<proteinExistence type="inferred from homology"/>
<feature type="binding site" evidence="10">
    <location>
        <position position="410"/>
    </location>
    <ligand>
        <name>NADP(+)</name>
        <dbReference type="ChEBI" id="CHEBI:58349"/>
    </ligand>
</feature>
<comment type="catalytic activity">
    <reaction evidence="7 8">
        <text>2 reduced [adrenodoxin] + NADP(+) + H(+) = 2 oxidized [adrenodoxin] + NADPH</text>
        <dbReference type="Rhea" id="RHEA:42312"/>
        <dbReference type="Rhea" id="RHEA-COMP:9998"/>
        <dbReference type="Rhea" id="RHEA-COMP:9999"/>
        <dbReference type="ChEBI" id="CHEBI:15378"/>
        <dbReference type="ChEBI" id="CHEBI:33737"/>
        <dbReference type="ChEBI" id="CHEBI:33738"/>
        <dbReference type="ChEBI" id="CHEBI:57783"/>
        <dbReference type="ChEBI" id="CHEBI:58349"/>
        <dbReference type="EC" id="1.18.1.6"/>
    </reaction>
</comment>
<dbReference type="Gene3D" id="3.50.50.60">
    <property type="entry name" value="FAD/NAD(P)-binding domain"/>
    <property type="match status" value="1"/>
</dbReference>
<evidence type="ECO:0000256" key="8">
    <source>
        <dbReference type="PIRNR" id="PIRNR000362"/>
    </source>
</evidence>
<gene>
    <name evidence="12" type="ORF">DLAC_08335</name>
</gene>
<reference evidence="12 13" key="1">
    <citation type="submission" date="2015-12" db="EMBL/GenBank/DDBJ databases">
        <title>Dictyostelia acquired genes for synthesis and detection of signals that induce cell-type specialization by lateral gene transfer from prokaryotes.</title>
        <authorList>
            <person name="Gloeckner G."/>
            <person name="Schaap P."/>
        </authorList>
    </citation>
    <scope>NUCLEOTIDE SEQUENCE [LARGE SCALE GENOMIC DNA]</scope>
    <source>
        <strain evidence="12 13">TK</strain>
    </source>
</reference>
<evidence type="ECO:0000313" key="13">
    <source>
        <dbReference type="Proteomes" id="UP000076078"/>
    </source>
</evidence>
<sequence>MLKSKHILVLKSYCRYYSTSNNIAGPLKLCIIGSGPAGLYTANKIIKKLPDTDITIIDKLPSPFGLIRYGIAPDHQEQKRVKNLLEKTLIEHPQTIRFLGNVDMNTDLNLKDILASFNATVLACGIEGEKKLGIPGETLDCIYSAREFTSWLNGHPHFQQKIFNLSPEKKDVVIVGQGNVALDVARLLIKKDNKELAQTDITSKAMDIISKSAVKNIHIVGRRGPVESSFSTKELREICKLPNVQTWVNDRSIIDSIDTQSEPLLKDRIRQRVFQIFNDYLKPIPSEGLPQNDDKVNLIFHFLRSPNEFIESEKIGNSVSKVKLEVNQLIRDNETSDTKAKGTGQFESINCDIVFRSIGYTGVPIEGVPFDYKNVKVPNFQGKVLQKVNSDNQYIDGLFVSGWIKTGPTGTIAAIDKNVEETTEMIYLDYQNNRLDLQKEKQGYKHIIEHLINTHKQTTNFDDWKKIEQEELKRGKQLGKLSEKIIIFDDLKNIININNNNNNNNS</sequence>
<dbReference type="InterPro" id="IPR036188">
    <property type="entry name" value="FAD/NAD-bd_sf"/>
</dbReference>
<dbReference type="Gene3D" id="3.40.50.720">
    <property type="entry name" value="NAD(P)-binding Rossmann-like Domain"/>
    <property type="match status" value="1"/>
</dbReference>
<dbReference type="Pfam" id="PF07992">
    <property type="entry name" value="Pyr_redox_2"/>
    <property type="match status" value="1"/>
</dbReference>
<dbReference type="OMA" id="RFNFIGN"/>
<evidence type="ECO:0000259" key="11">
    <source>
        <dbReference type="Pfam" id="PF07992"/>
    </source>
</evidence>
<dbReference type="Proteomes" id="UP000076078">
    <property type="component" value="Unassembled WGS sequence"/>
</dbReference>
<dbReference type="InterPro" id="IPR055275">
    <property type="entry name" value="Ferredox_Rdtase"/>
</dbReference>
<feature type="binding site" evidence="10">
    <location>
        <begin position="177"/>
        <end position="180"/>
    </location>
    <ligand>
        <name>NADP(+)</name>
        <dbReference type="ChEBI" id="CHEBI:58349"/>
    </ligand>
</feature>
<evidence type="ECO:0000256" key="10">
    <source>
        <dbReference type="PIRSR" id="PIRSR000362-2"/>
    </source>
</evidence>
<dbReference type="FunCoup" id="A0A151ZBR3">
    <property type="interactions" value="670"/>
</dbReference>
<dbReference type="PIRSF" id="PIRSF000362">
    <property type="entry name" value="FNR"/>
    <property type="match status" value="1"/>
</dbReference>
<keyword evidence="6 8" id="KW-0560">Oxidoreductase</keyword>
<keyword evidence="8" id="KW-0496">Mitochondrion</keyword>
<dbReference type="GO" id="GO:0005739">
    <property type="term" value="C:mitochondrion"/>
    <property type="evidence" value="ECO:0007669"/>
    <property type="project" value="UniProtKB-SubCell"/>
</dbReference>
<dbReference type="PRINTS" id="PR00419">
    <property type="entry name" value="ADXRDTASE"/>
</dbReference>
<dbReference type="OrthoDB" id="333024at2759"/>
<dbReference type="InterPro" id="IPR023753">
    <property type="entry name" value="FAD/NAD-binding_dom"/>
</dbReference>
<dbReference type="EC" id="1.18.1.6" evidence="8"/>